<evidence type="ECO:0000256" key="2">
    <source>
        <dbReference type="ARBA" id="ARBA00022857"/>
    </source>
</evidence>
<evidence type="ECO:0000313" key="7">
    <source>
        <dbReference type="Proteomes" id="UP000078559"/>
    </source>
</evidence>
<evidence type="ECO:0000256" key="1">
    <source>
        <dbReference type="ARBA" id="ARBA00007870"/>
    </source>
</evidence>
<dbReference type="OrthoDB" id="3609at2759"/>
<dbReference type="Gene3D" id="3.40.50.720">
    <property type="entry name" value="NAD(P)-binding Rossmann-like Domain"/>
    <property type="match status" value="1"/>
</dbReference>
<name>A0A194W7Q2_CYTMA</name>
<dbReference type="Gene3D" id="1.10.1040.10">
    <property type="entry name" value="N-(1-d-carboxylethyl)-l-norvaline Dehydrogenase, domain 2"/>
    <property type="match status" value="1"/>
</dbReference>
<dbReference type="PANTHER" id="PTHR21708">
    <property type="entry name" value="PROBABLE 2-DEHYDROPANTOATE 2-REDUCTASE"/>
    <property type="match status" value="1"/>
</dbReference>
<dbReference type="InterPro" id="IPR013332">
    <property type="entry name" value="KPR_N"/>
</dbReference>
<evidence type="ECO:0000259" key="4">
    <source>
        <dbReference type="Pfam" id="PF02558"/>
    </source>
</evidence>
<dbReference type="InterPro" id="IPR013752">
    <property type="entry name" value="KPA_reductase"/>
</dbReference>
<dbReference type="EMBL" id="CM003105">
    <property type="protein sequence ID" value="KUI72287.1"/>
    <property type="molecule type" value="Genomic_DNA"/>
</dbReference>
<dbReference type="FunFam" id="1.10.1040.10:FF:000017">
    <property type="entry name" value="2-dehydropantoate 2-reductase"/>
    <property type="match status" value="1"/>
</dbReference>
<dbReference type="AlphaFoldDB" id="A0A194W7Q2"/>
<evidence type="ECO:0000313" key="6">
    <source>
        <dbReference type="EMBL" id="KUI72287.1"/>
    </source>
</evidence>
<gene>
    <name evidence="6" type="ORF">VM1G_07747</name>
</gene>
<dbReference type="InterPro" id="IPR051402">
    <property type="entry name" value="KPR-Related"/>
</dbReference>
<sequence>MASLLTQFRPSWHSGRIKMLSLLGGLSSSSSQPENKLTNSAVACGILFSRAQSTTTQTKTMASGSNKKANVLLIGSGGVGTMGAYALETGGKASVTAVLRSNYSVVKEQGFTINSIEHGSVKDWRPTNIRNAIPNVAEEGLPPFDFVVVTTKNVADVPPSVADVIAPAVTPGHTAITLLQNGLNIERPVIAAFPTNPVLSGITVIGARERPRGTVEHTNYDISFIGAFDNPNIPPSVSEAAAKRFVEIYDACPAVDCNYDTDVPFNRWKKLLYNTSFNSVATILRMDTARMRFSEHIIDDLIRPIMLEVVATAKAKGVELPLELVEKIITVDLYESFFKPSMCQDIEKGNFIEFENIIGEPLREAERLGVPTPTLKVVYAFLKGLQFQTKEAKGLVEVPRKSLPGMKYGQKDEKW</sequence>
<accession>A0A194W7Q2</accession>
<dbReference type="InterPro" id="IPR013328">
    <property type="entry name" value="6PGD_dom2"/>
</dbReference>
<dbReference type="GO" id="GO:0008677">
    <property type="term" value="F:2-dehydropantoate 2-reductase activity"/>
    <property type="evidence" value="ECO:0007669"/>
    <property type="project" value="InterPro"/>
</dbReference>
<keyword evidence="7" id="KW-1185">Reference proteome</keyword>
<dbReference type="InterPro" id="IPR003710">
    <property type="entry name" value="ApbA"/>
</dbReference>
<proteinExistence type="inferred from homology"/>
<feature type="domain" description="Ketopantoate reductase C-terminal" evidence="5">
    <location>
        <begin position="267"/>
        <end position="386"/>
    </location>
</feature>
<dbReference type="SUPFAM" id="SSF51735">
    <property type="entry name" value="NAD(P)-binding Rossmann-fold domains"/>
    <property type="match status" value="1"/>
</dbReference>
<evidence type="ECO:0008006" key="8">
    <source>
        <dbReference type="Google" id="ProtNLM"/>
    </source>
</evidence>
<dbReference type="SUPFAM" id="SSF48179">
    <property type="entry name" value="6-phosphogluconate dehydrogenase C-terminal domain-like"/>
    <property type="match status" value="1"/>
</dbReference>
<dbReference type="GO" id="GO:0005737">
    <property type="term" value="C:cytoplasm"/>
    <property type="evidence" value="ECO:0007669"/>
    <property type="project" value="TreeGrafter"/>
</dbReference>
<dbReference type="InterPro" id="IPR008927">
    <property type="entry name" value="6-PGluconate_DH-like_C_sf"/>
</dbReference>
<keyword evidence="3" id="KW-0560">Oxidoreductase</keyword>
<dbReference type="SMR" id="A0A194W7Q2"/>
<organism evidence="6 7">
    <name type="scientific">Cytospora mali</name>
    <name type="common">Apple Valsa canker fungus</name>
    <name type="synonym">Valsa mali</name>
    <dbReference type="NCBI Taxonomy" id="578113"/>
    <lineage>
        <taxon>Eukaryota</taxon>
        <taxon>Fungi</taxon>
        <taxon>Dikarya</taxon>
        <taxon>Ascomycota</taxon>
        <taxon>Pezizomycotina</taxon>
        <taxon>Sordariomycetes</taxon>
        <taxon>Sordariomycetidae</taxon>
        <taxon>Diaporthales</taxon>
        <taxon>Cytosporaceae</taxon>
        <taxon>Cytospora</taxon>
    </lineage>
</organism>
<protein>
    <recommendedName>
        <fullName evidence="8">2-dehydropantoate 2-reductase</fullName>
    </recommendedName>
</protein>
<feature type="domain" description="Ketopantoate reductase N-terminal" evidence="4">
    <location>
        <begin position="71"/>
        <end position="229"/>
    </location>
</feature>
<dbReference type="InterPro" id="IPR036291">
    <property type="entry name" value="NAD(P)-bd_dom_sf"/>
</dbReference>
<dbReference type="Pfam" id="PF02558">
    <property type="entry name" value="ApbA"/>
    <property type="match status" value="1"/>
</dbReference>
<reference evidence="6" key="1">
    <citation type="submission" date="2014-12" db="EMBL/GenBank/DDBJ databases">
        <title>Genome Sequence of Valsa Canker Pathogens Uncovers a Specific Adaption of Colonization on Woody Bark.</title>
        <authorList>
            <person name="Yin Z."/>
            <person name="Liu H."/>
            <person name="Gao X."/>
            <person name="Li Z."/>
            <person name="Song N."/>
            <person name="Ke X."/>
            <person name="Dai Q."/>
            <person name="Wu Y."/>
            <person name="Sun Y."/>
            <person name="Xu J.-R."/>
            <person name="Kang Z.K."/>
            <person name="Wang L."/>
            <person name="Huang L."/>
        </authorList>
    </citation>
    <scope>NUCLEOTIDE SEQUENCE [LARGE SCALE GENOMIC DNA]</scope>
    <source>
        <strain evidence="6">03-8</strain>
    </source>
</reference>
<dbReference type="Pfam" id="PF08546">
    <property type="entry name" value="ApbA_C"/>
    <property type="match status" value="1"/>
</dbReference>
<evidence type="ECO:0000256" key="3">
    <source>
        <dbReference type="ARBA" id="ARBA00023002"/>
    </source>
</evidence>
<keyword evidence="2" id="KW-0521">NADP</keyword>
<dbReference type="Proteomes" id="UP000078559">
    <property type="component" value="Chromosome 8"/>
</dbReference>
<dbReference type="NCBIfam" id="TIGR00745">
    <property type="entry name" value="apbA_panE"/>
    <property type="match status" value="1"/>
</dbReference>
<dbReference type="PANTHER" id="PTHR21708:SF30">
    <property type="entry name" value="2-DEHYDROPANTOATE 2-REDUCTASE-RELATED"/>
    <property type="match status" value="1"/>
</dbReference>
<evidence type="ECO:0000259" key="5">
    <source>
        <dbReference type="Pfam" id="PF08546"/>
    </source>
</evidence>
<dbReference type="GO" id="GO:0015940">
    <property type="term" value="P:pantothenate biosynthetic process"/>
    <property type="evidence" value="ECO:0007669"/>
    <property type="project" value="InterPro"/>
</dbReference>
<comment type="similarity">
    <text evidence="1">Belongs to the ketopantoate reductase family.</text>
</comment>